<name>A0ABU5QM28_9BACT</name>
<gene>
    <name evidence="7" type="ORF">VB264_10050</name>
</gene>
<dbReference type="SMART" id="SM00387">
    <property type="entry name" value="HATPase_c"/>
    <property type="match status" value="1"/>
</dbReference>
<keyword evidence="8" id="KW-1185">Reference proteome</keyword>
<keyword evidence="7" id="KW-0547">Nucleotide-binding</keyword>
<evidence type="ECO:0000256" key="2">
    <source>
        <dbReference type="ARBA" id="ARBA00012438"/>
    </source>
</evidence>
<evidence type="ECO:0000256" key="4">
    <source>
        <dbReference type="ARBA" id="ARBA00022679"/>
    </source>
</evidence>
<comment type="catalytic activity">
    <reaction evidence="1">
        <text>ATP + protein L-histidine = ADP + protein N-phospho-L-histidine.</text>
        <dbReference type="EC" id="2.7.13.3"/>
    </reaction>
</comment>
<keyword evidence="3" id="KW-0597">Phosphoprotein</keyword>
<keyword evidence="7" id="KW-0067">ATP-binding</keyword>
<dbReference type="PRINTS" id="PR00344">
    <property type="entry name" value="BCTRLSENSOR"/>
</dbReference>
<evidence type="ECO:0000256" key="3">
    <source>
        <dbReference type="ARBA" id="ARBA00022553"/>
    </source>
</evidence>
<dbReference type="EMBL" id="JAYFUL010000012">
    <property type="protein sequence ID" value="MEA5258122.1"/>
    <property type="molecule type" value="Genomic_DNA"/>
</dbReference>
<keyword evidence="5" id="KW-0418">Kinase</keyword>
<dbReference type="PANTHER" id="PTHR43304">
    <property type="entry name" value="PHYTOCHROME-LIKE PROTEIN CPH1"/>
    <property type="match status" value="1"/>
</dbReference>
<dbReference type="Pfam" id="PF02518">
    <property type="entry name" value="HATPase_c"/>
    <property type="match status" value="1"/>
</dbReference>
<accession>A0ABU5QM28</accession>
<comment type="caution">
    <text evidence="7">The sequence shown here is derived from an EMBL/GenBank/DDBJ whole genome shotgun (WGS) entry which is preliminary data.</text>
</comment>
<organism evidence="7 8">
    <name type="scientific">Arcicella aquatica</name>
    <dbReference type="NCBI Taxonomy" id="217141"/>
    <lineage>
        <taxon>Bacteria</taxon>
        <taxon>Pseudomonadati</taxon>
        <taxon>Bacteroidota</taxon>
        <taxon>Cytophagia</taxon>
        <taxon>Cytophagales</taxon>
        <taxon>Flectobacillaceae</taxon>
        <taxon>Arcicella</taxon>
    </lineage>
</organism>
<reference evidence="7 8" key="1">
    <citation type="submission" date="2023-12" db="EMBL/GenBank/DDBJ databases">
        <title>Novel species of the genus Arcicella isolated from rivers.</title>
        <authorList>
            <person name="Lu H."/>
        </authorList>
    </citation>
    <scope>NUCLEOTIDE SEQUENCE [LARGE SCALE GENOMIC DNA]</scope>
    <source>
        <strain evidence="7 8">LMG 21963</strain>
    </source>
</reference>
<feature type="domain" description="Histidine kinase" evidence="6">
    <location>
        <begin position="30"/>
        <end position="136"/>
    </location>
</feature>
<dbReference type="EC" id="2.7.13.3" evidence="2"/>
<dbReference type="RefSeq" id="WP_323248986.1">
    <property type="nucleotide sequence ID" value="NZ_JAYFUL010000012.1"/>
</dbReference>
<dbReference type="InterPro" id="IPR052162">
    <property type="entry name" value="Sensor_kinase/Photoreceptor"/>
</dbReference>
<dbReference type="Proteomes" id="UP001304671">
    <property type="component" value="Unassembled WGS sequence"/>
</dbReference>
<evidence type="ECO:0000256" key="1">
    <source>
        <dbReference type="ARBA" id="ARBA00000085"/>
    </source>
</evidence>
<evidence type="ECO:0000313" key="8">
    <source>
        <dbReference type="Proteomes" id="UP001304671"/>
    </source>
</evidence>
<dbReference type="PANTHER" id="PTHR43304:SF1">
    <property type="entry name" value="PAC DOMAIN-CONTAINING PROTEIN"/>
    <property type="match status" value="1"/>
</dbReference>
<dbReference type="GO" id="GO:0005524">
    <property type="term" value="F:ATP binding"/>
    <property type="evidence" value="ECO:0007669"/>
    <property type="project" value="UniProtKB-KW"/>
</dbReference>
<dbReference type="InterPro" id="IPR003594">
    <property type="entry name" value="HATPase_dom"/>
</dbReference>
<dbReference type="CDD" id="cd00075">
    <property type="entry name" value="HATPase"/>
    <property type="match status" value="1"/>
</dbReference>
<dbReference type="PROSITE" id="PS50109">
    <property type="entry name" value="HIS_KIN"/>
    <property type="match status" value="1"/>
</dbReference>
<protein>
    <recommendedName>
        <fullName evidence="2">histidine kinase</fullName>
        <ecNumber evidence="2">2.7.13.3</ecNumber>
    </recommendedName>
</protein>
<evidence type="ECO:0000313" key="7">
    <source>
        <dbReference type="EMBL" id="MEA5258122.1"/>
    </source>
</evidence>
<dbReference type="SUPFAM" id="SSF55874">
    <property type="entry name" value="ATPase domain of HSP90 chaperone/DNA topoisomerase II/histidine kinase"/>
    <property type="match status" value="1"/>
</dbReference>
<dbReference type="InterPro" id="IPR036890">
    <property type="entry name" value="HATPase_C_sf"/>
</dbReference>
<evidence type="ECO:0000256" key="5">
    <source>
        <dbReference type="ARBA" id="ARBA00022777"/>
    </source>
</evidence>
<proteinExistence type="predicted"/>
<dbReference type="InterPro" id="IPR004358">
    <property type="entry name" value="Sig_transdc_His_kin-like_C"/>
</dbReference>
<keyword evidence="4" id="KW-0808">Transferase</keyword>
<dbReference type="InterPro" id="IPR005467">
    <property type="entry name" value="His_kinase_dom"/>
</dbReference>
<dbReference type="Gene3D" id="3.30.565.10">
    <property type="entry name" value="Histidine kinase-like ATPase, C-terminal domain"/>
    <property type="match status" value="1"/>
</dbReference>
<sequence>MLKEQLAESKAIVSTDFYKAPIISYPRVYLESILFNLLSNALKYSSPDRVPEIRLKTENNHGEIILKVEDNGLGIDLAKHRRNIFGMHKTFHRHKHARGMGLFMTKTQVEAMGGEITIESIVNEGSIFTVIFNSTAQ</sequence>
<evidence type="ECO:0000259" key="6">
    <source>
        <dbReference type="PROSITE" id="PS50109"/>
    </source>
</evidence>